<reference evidence="3 4" key="1">
    <citation type="submission" date="2019-02" db="EMBL/GenBank/DDBJ databases">
        <title>Genome sequences of Aliivibrio finisterrensis strains from farmed Atlantic salmon.</title>
        <authorList>
            <person name="Bowman J.P."/>
        </authorList>
    </citation>
    <scope>NUCLEOTIDE SEQUENCE [LARGE SCALE GENOMIC DNA]</scope>
    <source>
        <strain evidence="2 4">A21</strain>
        <strain evidence="1 3">A46</strain>
    </source>
</reference>
<dbReference type="AlphaFoldDB" id="A0A4Q5KX04"/>
<dbReference type="SUPFAM" id="SSF48613">
    <property type="entry name" value="Heme oxygenase-like"/>
    <property type="match status" value="1"/>
</dbReference>
<evidence type="ECO:0000313" key="3">
    <source>
        <dbReference type="Proteomes" id="UP000294063"/>
    </source>
</evidence>
<protein>
    <submittedName>
        <fullName evidence="1">Iron-containing redox enzyme family protein</fullName>
    </submittedName>
</protein>
<dbReference type="EMBL" id="SEZK01000011">
    <property type="protein sequence ID" value="RYU51936.1"/>
    <property type="molecule type" value="Genomic_DNA"/>
</dbReference>
<dbReference type="Pfam" id="PF14518">
    <property type="entry name" value="Haem_oxygenas_2"/>
    <property type="match status" value="1"/>
</dbReference>
<evidence type="ECO:0000313" key="1">
    <source>
        <dbReference type="EMBL" id="RYU51936.1"/>
    </source>
</evidence>
<dbReference type="EMBL" id="SEZN01000013">
    <property type="protein sequence ID" value="RYU64667.1"/>
    <property type="molecule type" value="Genomic_DNA"/>
</dbReference>
<organism evidence="1 3">
    <name type="scientific">Aliivibrio finisterrensis</name>
    <dbReference type="NCBI Taxonomy" id="511998"/>
    <lineage>
        <taxon>Bacteria</taxon>
        <taxon>Pseudomonadati</taxon>
        <taxon>Pseudomonadota</taxon>
        <taxon>Gammaproteobacteria</taxon>
        <taxon>Vibrionales</taxon>
        <taxon>Vibrionaceae</taxon>
        <taxon>Aliivibrio</taxon>
    </lineage>
</organism>
<dbReference type="SMART" id="SM01236">
    <property type="entry name" value="Haem_oxygenase_2"/>
    <property type="match status" value="1"/>
</dbReference>
<keyword evidence="4" id="KW-1185">Reference proteome</keyword>
<accession>A0A4Q5KX04</accession>
<dbReference type="Gene3D" id="1.20.910.10">
    <property type="entry name" value="Heme oxygenase-like"/>
    <property type="match status" value="1"/>
</dbReference>
<name>A0A4Q5KX04_9GAMM</name>
<evidence type="ECO:0000313" key="4">
    <source>
        <dbReference type="Proteomes" id="UP000294166"/>
    </source>
</evidence>
<gene>
    <name evidence="2" type="ORF">ERW53_08670</name>
    <name evidence="1" type="ORF">ERW57_08485</name>
</gene>
<dbReference type="InterPro" id="IPR016084">
    <property type="entry name" value="Haem_Oase-like_multi-hlx"/>
</dbReference>
<proteinExistence type="predicted"/>
<sequence length="294" mass="34157">MDTPYFKLNSTQYVLQDYYSSTLGDPVRFNVIPDSIDSLREIRRIEDEWMSFEENAIVNEILPSNPTEFKGWYTDKLLTLNENIKEFLVYLRNEASPSAIAFYVCMEELVDGSFDDVMALAQLGVNNRSKLTIAENYWDEMGNGSYDKIHTEMFTESSRYCRNLLDEVSLSLPTNIPTPCLMNGNLVTFWALRRKYIPRLFGAIGLIEGSAPVRFKAVTKGMERCGFPEEAIAYHREHIHIDAIHGKEWLNNILLPYAEQSERCCQEMARGVLIRFRVAEEYYRYIDKIVRENC</sequence>
<dbReference type="RefSeq" id="WP_105063252.1">
    <property type="nucleotide sequence ID" value="NZ_SEZN01000013.1"/>
</dbReference>
<dbReference type="Proteomes" id="UP000294166">
    <property type="component" value="Unassembled WGS sequence"/>
</dbReference>
<comment type="caution">
    <text evidence="1">The sequence shown here is derived from an EMBL/GenBank/DDBJ whole genome shotgun (WGS) entry which is preliminary data.</text>
</comment>
<dbReference type="Proteomes" id="UP000294063">
    <property type="component" value="Unassembled WGS sequence"/>
</dbReference>
<evidence type="ECO:0000313" key="2">
    <source>
        <dbReference type="EMBL" id="RYU64667.1"/>
    </source>
</evidence>